<dbReference type="NCBIfam" id="TIGR02414">
    <property type="entry name" value="pepN_proteo"/>
    <property type="match status" value="1"/>
</dbReference>
<dbReference type="Gene3D" id="1.25.50.10">
    <property type="entry name" value="Peptidase M1, alanyl aminopeptidase, C-terminal domain"/>
    <property type="match status" value="1"/>
</dbReference>
<dbReference type="PRINTS" id="PR00756">
    <property type="entry name" value="ALADIPTASE"/>
</dbReference>
<evidence type="ECO:0000256" key="13">
    <source>
        <dbReference type="NCBIfam" id="TIGR02414"/>
    </source>
</evidence>
<dbReference type="GO" id="GO:0016285">
    <property type="term" value="F:alanyl aminopeptidase activity"/>
    <property type="evidence" value="ECO:0007669"/>
    <property type="project" value="UniProtKB-EC"/>
</dbReference>
<keyword evidence="6 18" id="KW-0031">Aminopeptidase</keyword>
<dbReference type="PANTHER" id="PTHR46322">
    <property type="entry name" value="PUROMYCIN-SENSITIVE AMINOPEPTIDASE"/>
    <property type="match status" value="1"/>
</dbReference>
<keyword evidence="8" id="KW-0479">Metal-binding</keyword>
<organism evidence="18 19">
    <name type="scientific">Rheinheimera riviphila</name>
    <dbReference type="NCBI Taxonomy" id="1834037"/>
    <lineage>
        <taxon>Bacteria</taxon>
        <taxon>Pseudomonadati</taxon>
        <taxon>Pseudomonadota</taxon>
        <taxon>Gammaproteobacteria</taxon>
        <taxon>Chromatiales</taxon>
        <taxon>Chromatiaceae</taxon>
        <taxon>Rheinheimera</taxon>
    </lineage>
</organism>
<protein>
    <recommendedName>
        <fullName evidence="5 13">Aminopeptidase N</fullName>
        <ecNumber evidence="4 13">3.4.11.2</ecNumber>
    </recommendedName>
</protein>
<feature type="domain" description="Peptidase M1 alanyl aminopeptidase C-terminal" evidence="16">
    <location>
        <begin position="541"/>
        <end position="871"/>
    </location>
</feature>
<feature type="domain" description="Peptidase M1 membrane alanine aminopeptidase" evidence="14">
    <location>
        <begin position="225"/>
        <end position="439"/>
    </location>
</feature>
<keyword evidence="11" id="KW-0482">Metalloprotease</keyword>
<dbReference type="Gene3D" id="3.30.2010.30">
    <property type="match status" value="1"/>
</dbReference>
<proteinExistence type="inferred from homology"/>
<evidence type="ECO:0000256" key="6">
    <source>
        <dbReference type="ARBA" id="ARBA00022438"/>
    </source>
</evidence>
<dbReference type="EMBL" id="SACS01000003">
    <property type="protein sequence ID" value="RVU40838.1"/>
    <property type="molecule type" value="Genomic_DNA"/>
</dbReference>
<dbReference type="SUPFAM" id="SSF55486">
    <property type="entry name" value="Metalloproteases ('zincins'), catalytic domain"/>
    <property type="match status" value="1"/>
</dbReference>
<evidence type="ECO:0000259" key="14">
    <source>
        <dbReference type="Pfam" id="PF01433"/>
    </source>
</evidence>
<evidence type="ECO:0000256" key="9">
    <source>
        <dbReference type="ARBA" id="ARBA00022801"/>
    </source>
</evidence>
<dbReference type="CDD" id="cd09600">
    <property type="entry name" value="M1_APN"/>
    <property type="match status" value="1"/>
</dbReference>
<dbReference type="EC" id="3.4.11.2" evidence="4 13"/>
<dbReference type="InterPro" id="IPR024601">
    <property type="entry name" value="Peptidase_M1_pepN_C"/>
</dbReference>
<keyword evidence="7" id="KW-0645">Protease</keyword>
<dbReference type="AlphaFoldDB" id="A0A437R250"/>
<comment type="caution">
    <text evidence="18">The sequence shown here is derived from an EMBL/GenBank/DDBJ whole genome shotgun (WGS) entry which is preliminary data.</text>
</comment>
<dbReference type="Proteomes" id="UP000283077">
    <property type="component" value="Unassembled WGS sequence"/>
</dbReference>
<dbReference type="InterPro" id="IPR038438">
    <property type="entry name" value="PepN_Ig-like_sf"/>
</dbReference>
<dbReference type="GO" id="GO:0006508">
    <property type="term" value="P:proteolysis"/>
    <property type="evidence" value="ECO:0007669"/>
    <property type="project" value="UniProtKB-UniRule"/>
</dbReference>
<sequence>MSQSRQIKRLADYQAPAFLTHSIELEFVLDPAATQVTAISKISRQGAHQLPLMLDGHGFELLGIWLNNVPLTDYQQTDEQLVLSQLPDEFELKIVTQLNPAENTALEGLYLSGGAYCTQCEAEGFRRITYYQDRPDVLAVFTTHIIADGKSYPHLLSNGNLIADTLLANGQRRVSWFDPFPKPCYLFALVAGDFDELTDSYTTGSGREVALKFYVDKGNQQRAVFALESLKRAMLWDEQEFGLEYDLDIYMVVAVDFFNMGAMENKGLNVFNSKYVLANPQTATDVDYFNIESIIGHEYFHNWTGNRVTCRDWFQLSLKEGLTVFRDQQFSAAMGSPTLCRIDAIKTIRTAQFAEDAGPMAHPIRPEQVLEMNNFYTVTVYDKGAEVIRMQHTLLGQAGFRRGMDLYFQRFDGKAVTCDDFVQAMQDANERDFSQFRRWYQQAGTPQLRVTSAQDDALASFTLTLQQHTDATADGSPKLPLVLPVRLELISLDLSYRQQHLLVLTEERQSFVFEQVPANVRAVVLADFSAPVKLLQQISLDDLLFIAANASDGVARWDAMQQIWSDLVRQSVVAAHPVLIPASLLAMFRQLLDQPLDDLEFTAELLALPGFDTLAEQYPQIPVDSILDTLQSFRQQIASQLTAELTRCYQRLPRQPYQYQSMQVGIRKLQSLCLGYLAQAISATVISQKNAAADSDVITQLLQQHYLQADNMTDRQATLTAAVQAGLDLAQPLLLDLLEKDGHDPLIFDKWASLQVSLPTEKVFELIENIVNYPQFSWNNPNRVRAVFSAFSHYNPQQFHRADGRGYQLLASIVGKIDHSNPQLAARLVTPLLSWKRYDEARQLLIQQQLGQLRDQPGLSNDLFEKVARSLS</sequence>
<dbReference type="InterPro" id="IPR001930">
    <property type="entry name" value="Peptidase_M1"/>
</dbReference>
<evidence type="ECO:0000259" key="17">
    <source>
        <dbReference type="Pfam" id="PF17900"/>
    </source>
</evidence>
<evidence type="ECO:0000313" key="19">
    <source>
        <dbReference type="Proteomes" id="UP000283077"/>
    </source>
</evidence>
<evidence type="ECO:0000313" key="18">
    <source>
        <dbReference type="EMBL" id="RVU40838.1"/>
    </source>
</evidence>
<name>A0A437R250_9GAMM</name>
<feature type="domain" description="Peptidase M1 alanyl aminopeptidase Ig-like fold" evidence="15">
    <location>
        <begin position="444"/>
        <end position="535"/>
    </location>
</feature>
<dbReference type="OrthoDB" id="100605at2"/>
<dbReference type="Gene3D" id="2.60.40.1730">
    <property type="entry name" value="tricorn interacting facor f3 domain"/>
    <property type="match status" value="1"/>
</dbReference>
<evidence type="ECO:0000256" key="8">
    <source>
        <dbReference type="ARBA" id="ARBA00022723"/>
    </source>
</evidence>
<evidence type="ECO:0000259" key="16">
    <source>
        <dbReference type="Pfam" id="PF17432"/>
    </source>
</evidence>
<reference evidence="18 19" key="1">
    <citation type="submission" date="2019-01" db="EMBL/GenBank/DDBJ databases">
        <authorList>
            <person name="Chen W.-M."/>
        </authorList>
    </citation>
    <scope>NUCLEOTIDE SEQUENCE [LARGE SCALE GENOMIC DNA]</scope>
    <source>
        <strain evidence="18 19">KYPC3</strain>
    </source>
</reference>
<dbReference type="SUPFAM" id="SSF63737">
    <property type="entry name" value="Leukotriene A4 hydrolase N-terminal domain"/>
    <property type="match status" value="1"/>
</dbReference>
<dbReference type="Pfam" id="PF11940">
    <property type="entry name" value="DUF3458"/>
    <property type="match status" value="1"/>
</dbReference>
<evidence type="ECO:0000256" key="4">
    <source>
        <dbReference type="ARBA" id="ARBA00012564"/>
    </source>
</evidence>
<evidence type="ECO:0000256" key="3">
    <source>
        <dbReference type="ARBA" id="ARBA00010136"/>
    </source>
</evidence>
<keyword evidence="19" id="KW-1185">Reference proteome</keyword>
<dbReference type="GO" id="GO:0008237">
    <property type="term" value="F:metallopeptidase activity"/>
    <property type="evidence" value="ECO:0007669"/>
    <property type="project" value="UniProtKB-UniRule"/>
</dbReference>
<dbReference type="FunFam" id="2.60.40.1730:FF:000005">
    <property type="entry name" value="Aminopeptidase N"/>
    <property type="match status" value="1"/>
</dbReference>
<accession>A0A437R250</accession>
<dbReference type="Gene3D" id="1.10.390.10">
    <property type="entry name" value="Neutral Protease Domain 2"/>
    <property type="match status" value="1"/>
</dbReference>
<gene>
    <name evidence="18" type="ORF">EOE67_04470</name>
</gene>
<dbReference type="Pfam" id="PF17900">
    <property type="entry name" value="Peptidase_M1_N"/>
    <property type="match status" value="1"/>
</dbReference>
<dbReference type="Pfam" id="PF17432">
    <property type="entry name" value="DUF3458_C"/>
    <property type="match status" value="1"/>
</dbReference>
<evidence type="ECO:0000259" key="15">
    <source>
        <dbReference type="Pfam" id="PF11940"/>
    </source>
</evidence>
<dbReference type="FunFam" id="1.10.390.10:FF:000002">
    <property type="entry name" value="Aminopeptidase N"/>
    <property type="match status" value="1"/>
</dbReference>
<dbReference type="InterPro" id="IPR027268">
    <property type="entry name" value="Peptidase_M4/M1_CTD_sf"/>
</dbReference>
<dbReference type="FunFam" id="3.30.2010.30:FF:000002">
    <property type="entry name" value="Putative aminopeptidase N"/>
    <property type="match status" value="1"/>
</dbReference>
<dbReference type="InterPro" id="IPR045357">
    <property type="entry name" value="Aminopeptidase_N-like_N"/>
</dbReference>
<dbReference type="InterPro" id="IPR014782">
    <property type="entry name" value="Peptidase_M1_dom"/>
</dbReference>
<dbReference type="Gene3D" id="2.60.40.1840">
    <property type="match status" value="1"/>
</dbReference>
<evidence type="ECO:0000256" key="10">
    <source>
        <dbReference type="ARBA" id="ARBA00022833"/>
    </source>
</evidence>
<comment type="function">
    <text evidence="12">Aminopeptidase N is involved in the degradation of intracellular peptides generated by protein breakdown during normal growth as well as in response to nutrient starvation.</text>
</comment>
<comment type="similarity">
    <text evidence="3">Belongs to the peptidase M1 family.</text>
</comment>
<dbReference type="InterPro" id="IPR035414">
    <property type="entry name" value="Peptidase_M1_pepN_Ig-like"/>
</dbReference>
<evidence type="ECO:0000256" key="12">
    <source>
        <dbReference type="ARBA" id="ARBA00059739"/>
    </source>
</evidence>
<dbReference type="PANTHER" id="PTHR46322:SF1">
    <property type="entry name" value="PUROMYCIN-SENSITIVE AMINOPEPTIDASE"/>
    <property type="match status" value="1"/>
</dbReference>
<dbReference type="InterPro" id="IPR037144">
    <property type="entry name" value="Peptidase_M1_pepN_C_sf"/>
</dbReference>
<dbReference type="RefSeq" id="WP_127697849.1">
    <property type="nucleotide sequence ID" value="NZ_SACS01000003.1"/>
</dbReference>
<evidence type="ECO:0000256" key="7">
    <source>
        <dbReference type="ARBA" id="ARBA00022670"/>
    </source>
</evidence>
<dbReference type="GO" id="GO:0008270">
    <property type="term" value="F:zinc ion binding"/>
    <property type="evidence" value="ECO:0007669"/>
    <property type="project" value="InterPro"/>
</dbReference>
<dbReference type="InterPro" id="IPR042097">
    <property type="entry name" value="Aminopeptidase_N-like_N_sf"/>
</dbReference>
<comment type="cofactor">
    <cofactor evidence="2">
        <name>Zn(2+)</name>
        <dbReference type="ChEBI" id="CHEBI:29105"/>
    </cofactor>
</comment>
<dbReference type="Pfam" id="PF01433">
    <property type="entry name" value="Peptidase_M1"/>
    <property type="match status" value="1"/>
</dbReference>
<feature type="domain" description="Aminopeptidase N-like N-terminal" evidence="17">
    <location>
        <begin position="86"/>
        <end position="186"/>
    </location>
</feature>
<evidence type="ECO:0000256" key="11">
    <source>
        <dbReference type="ARBA" id="ARBA00023049"/>
    </source>
</evidence>
<keyword evidence="10" id="KW-0862">Zinc</keyword>
<keyword evidence="9" id="KW-0378">Hydrolase</keyword>
<evidence type="ECO:0000256" key="1">
    <source>
        <dbReference type="ARBA" id="ARBA00000098"/>
    </source>
</evidence>
<comment type="catalytic activity">
    <reaction evidence="1">
        <text>Release of an N-terminal amino acid, Xaa-|-Yaa- from a peptide, amide or arylamide. Xaa is preferably Ala, but may be most amino acids including Pro (slow action). When a terminal hydrophobic residue is followed by a prolyl residue, the two may be released as an intact Xaa-Pro dipeptide.</text>
        <dbReference type="EC" id="3.4.11.2"/>
    </reaction>
</comment>
<dbReference type="InterPro" id="IPR012779">
    <property type="entry name" value="Peptidase_M1_pepN"/>
</dbReference>
<evidence type="ECO:0000256" key="2">
    <source>
        <dbReference type="ARBA" id="ARBA00001947"/>
    </source>
</evidence>
<evidence type="ECO:0000256" key="5">
    <source>
        <dbReference type="ARBA" id="ARBA00015611"/>
    </source>
</evidence>